<dbReference type="SUPFAM" id="SSF55811">
    <property type="entry name" value="Nudix"/>
    <property type="match status" value="1"/>
</dbReference>
<evidence type="ECO:0000256" key="6">
    <source>
        <dbReference type="ARBA" id="ARBA00022842"/>
    </source>
</evidence>
<dbReference type="PANTHER" id="PTHR10885:SF0">
    <property type="entry name" value="ISOPENTENYL-DIPHOSPHATE DELTA-ISOMERASE"/>
    <property type="match status" value="1"/>
</dbReference>
<dbReference type="InterPro" id="IPR015797">
    <property type="entry name" value="NUDIX_hydrolase-like_dom_sf"/>
</dbReference>
<comment type="subcellular location">
    <subcellularLocation>
        <location evidence="10">Cytoplasm</location>
    </subcellularLocation>
</comment>
<dbReference type="InterPro" id="IPR056375">
    <property type="entry name" value="Idi_bact"/>
</dbReference>
<keyword evidence="8 10" id="KW-0414">Isoprene biosynthesis</keyword>
<dbReference type="PROSITE" id="PS51462">
    <property type="entry name" value="NUDIX"/>
    <property type="match status" value="1"/>
</dbReference>
<feature type="binding site" evidence="10">
    <location>
        <position position="110"/>
    </location>
    <ligand>
        <name>Mn(2+)</name>
        <dbReference type="ChEBI" id="CHEBI:29035"/>
    </ligand>
</feature>
<dbReference type="CDD" id="cd02885">
    <property type="entry name" value="NUDIX_IPP_Isomerase"/>
    <property type="match status" value="1"/>
</dbReference>
<feature type="binding site" evidence="10">
    <location>
        <position position="30"/>
    </location>
    <ligand>
        <name>Mn(2+)</name>
        <dbReference type="ChEBI" id="CHEBI:29035"/>
    </ligand>
</feature>
<evidence type="ECO:0000256" key="5">
    <source>
        <dbReference type="ARBA" id="ARBA00022723"/>
    </source>
</evidence>
<keyword evidence="4 10" id="KW-0963">Cytoplasm</keyword>
<comment type="cofactor">
    <cofactor evidence="10">
        <name>Mg(2+)</name>
        <dbReference type="ChEBI" id="CHEBI:18420"/>
    </cofactor>
    <text evidence="10">Binds 1 Mg(2+) ion per subunit. The magnesium ion binds only when substrate is bound.</text>
</comment>
<dbReference type="Pfam" id="PF00293">
    <property type="entry name" value="NUDIX"/>
    <property type="match status" value="1"/>
</dbReference>
<reference evidence="11 12" key="1">
    <citation type="submission" date="2019-09" db="EMBL/GenBank/DDBJ databases">
        <authorList>
            <person name="Chandra G."/>
            <person name="Truman W A."/>
        </authorList>
    </citation>
    <scope>NUCLEOTIDE SEQUENCE [LARGE SCALE GENOMIC DNA]</scope>
    <source>
        <strain evidence="11">PS862</strain>
    </source>
</reference>
<dbReference type="HAMAP" id="MF_00202">
    <property type="entry name" value="Idi"/>
    <property type="match status" value="1"/>
</dbReference>
<dbReference type="GO" id="GO:0046872">
    <property type="term" value="F:metal ion binding"/>
    <property type="evidence" value="ECO:0007669"/>
    <property type="project" value="UniProtKB-KW"/>
</dbReference>
<protein>
    <recommendedName>
        <fullName evidence="3 10">Isopentenyl-diphosphate Delta-isomerase</fullName>
        <shortName evidence="10">IPP isomerase</shortName>
        <ecNumber evidence="3 10">5.3.3.2</ecNumber>
    </recommendedName>
    <alternativeName>
        <fullName evidence="10">IPP:DMAPP isomerase</fullName>
    </alternativeName>
    <alternativeName>
        <fullName evidence="10">Isopentenyl pyrophosphate isomerase</fullName>
    </alternativeName>
</protein>
<feature type="binding site" evidence="10">
    <location>
        <position position="112"/>
    </location>
    <ligand>
        <name>Mn(2+)</name>
        <dbReference type="ChEBI" id="CHEBI:29035"/>
    </ligand>
</feature>
<gene>
    <name evidence="10 11" type="primary">idi</name>
    <name evidence="11" type="ORF">PS862_02167</name>
</gene>
<evidence type="ECO:0000256" key="7">
    <source>
        <dbReference type="ARBA" id="ARBA00023211"/>
    </source>
</evidence>
<organism evidence="11 12">
    <name type="scientific">Pseudomonas fluorescens</name>
    <dbReference type="NCBI Taxonomy" id="294"/>
    <lineage>
        <taxon>Bacteria</taxon>
        <taxon>Pseudomonadati</taxon>
        <taxon>Pseudomonadota</taxon>
        <taxon>Gammaproteobacteria</taxon>
        <taxon>Pseudomonadales</taxon>
        <taxon>Pseudomonadaceae</taxon>
        <taxon>Pseudomonas</taxon>
    </lineage>
</organism>
<evidence type="ECO:0000256" key="1">
    <source>
        <dbReference type="ARBA" id="ARBA00004826"/>
    </source>
</evidence>
<comment type="cofactor">
    <cofactor evidence="10">
        <name>Mn(2+)</name>
        <dbReference type="ChEBI" id="CHEBI:29035"/>
    </cofactor>
    <text evidence="10">Binds 1 Mn(2+) ion per subunit.</text>
</comment>
<sequence length="187" mass="21447">MEELLILVDTHDRKRGYAPKLQVHQQGLLHRAFSIFIFDQDDRVLLQQRALGKYHSQGLWTNACCGHPRPGERTMAAAQRRLQEEMGLTCPLHEVATLLYHEQVSNQLIEHEYDHVFAGISHTDPIANPEEAHSWQWLELSQIPARIAAAPDTFSIWFRRIFETTSPADLKGWKRLAQTALKSGCDN</sequence>
<dbReference type="InterPro" id="IPR000086">
    <property type="entry name" value="NUDIX_hydrolase_dom"/>
</dbReference>
<evidence type="ECO:0000313" key="11">
    <source>
        <dbReference type="EMBL" id="VVO87626.1"/>
    </source>
</evidence>
<name>A0A5E7JI63_PSEFL</name>
<dbReference type="PIRSF" id="PIRSF018427">
    <property type="entry name" value="Isopntndiph_ism"/>
    <property type="match status" value="1"/>
</dbReference>
<comment type="similarity">
    <text evidence="2 10">Belongs to the IPP isomerase type 1 family.</text>
</comment>
<dbReference type="RefSeq" id="WP_150745378.1">
    <property type="nucleotide sequence ID" value="NZ_CABVHE010000015.1"/>
</dbReference>
<feature type="binding site" evidence="10">
    <location>
        <position position="24"/>
    </location>
    <ligand>
        <name>Mn(2+)</name>
        <dbReference type="ChEBI" id="CHEBI:29035"/>
    </ligand>
</feature>
<dbReference type="OrthoDB" id="9809458at2"/>
<feature type="active site" evidence="10">
    <location>
        <position position="112"/>
    </location>
</feature>
<evidence type="ECO:0000256" key="10">
    <source>
        <dbReference type="HAMAP-Rule" id="MF_00202"/>
    </source>
</evidence>
<dbReference type="UniPathway" id="UPA00059">
    <property type="reaction ID" value="UER00104"/>
</dbReference>
<dbReference type="AlphaFoldDB" id="A0A5E7JI63"/>
<evidence type="ECO:0000256" key="8">
    <source>
        <dbReference type="ARBA" id="ARBA00023229"/>
    </source>
</evidence>
<evidence type="ECO:0000313" key="12">
    <source>
        <dbReference type="Proteomes" id="UP000385207"/>
    </source>
</evidence>
<dbReference type="GO" id="GO:0004452">
    <property type="term" value="F:isopentenyl-diphosphate delta-isomerase activity"/>
    <property type="evidence" value="ECO:0007669"/>
    <property type="project" value="UniProtKB-UniRule"/>
</dbReference>
<keyword evidence="9 10" id="KW-0413">Isomerase</keyword>
<feature type="binding site" evidence="10">
    <location>
        <position position="67"/>
    </location>
    <ligand>
        <name>Mn(2+)</name>
        <dbReference type="ChEBI" id="CHEBI:29035"/>
    </ligand>
</feature>
<evidence type="ECO:0000256" key="9">
    <source>
        <dbReference type="ARBA" id="ARBA00023235"/>
    </source>
</evidence>
<dbReference type="NCBIfam" id="TIGR02150">
    <property type="entry name" value="IPP_isom_1"/>
    <property type="match status" value="1"/>
</dbReference>
<evidence type="ECO:0000256" key="2">
    <source>
        <dbReference type="ARBA" id="ARBA00007579"/>
    </source>
</evidence>
<dbReference type="InterPro" id="IPR011876">
    <property type="entry name" value="IsopentenylPP_isomerase_typ1"/>
</dbReference>
<dbReference type="Gene3D" id="3.90.79.10">
    <property type="entry name" value="Nucleoside Triphosphate Pyrophosphohydrolase"/>
    <property type="match status" value="1"/>
</dbReference>
<evidence type="ECO:0000256" key="3">
    <source>
        <dbReference type="ARBA" id="ARBA00012057"/>
    </source>
</evidence>
<dbReference type="EC" id="5.3.3.2" evidence="3 10"/>
<keyword evidence="7 10" id="KW-0464">Manganese</keyword>
<dbReference type="EMBL" id="CABVII010000008">
    <property type="protein sequence ID" value="VVO87626.1"/>
    <property type="molecule type" value="Genomic_DNA"/>
</dbReference>
<dbReference type="GO" id="GO:0005737">
    <property type="term" value="C:cytoplasm"/>
    <property type="evidence" value="ECO:0007669"/>
    <property type="project" value="UniProtKB-SubCell"/>
</dbReference>
<keyword evidence="6 10" id="KW-0460">Magnesium</keyword>
<dbReference type="Proteomes" id="UP000385207">
    <property type="component" value="Unassembled WGS sequence"/>
</dbReference>
<evidence type="ECO:0000256" key="4">
    <source>
        <dbReference type="ARBA" id="ARBA00022490"/>
    </source>
</evidence>
<feature type="binding site" evidence="10">
    <location>
        <position position="85"/>
    </location>
    <ligand>
        <name>Mg(2+)</name>
        <dbReference type="ChEBI" id="CHEBI:18420"/>
    </ligand>
</feature>
<dbReference type="GO" id="GO:0009240">
    <property type="term" value="P:isopentenyl diphosphate biosynthetic process"/>
    <property type="evidence" value="ECO:0007669"/>
    <property type="project" value="TreeGrafter"/>
</dbReference>
<comment type="pathway">
    <text evidence="1 10">Isoprenoid biosynthesis; dimethylallyl diphosphate biosynthesis; dimethylallyl diphosphate from isopentenyl diphosphate: step 1/1.</text>
</comment>
<keyword evidence="5 10" id="KW-0479">Metal-binding</keyword>
<dbReference type="GO" id="GO:0050992">
    <property type="term" value="P:dimethylallyl diphosphate biosynthetic process"/>
    <property type="evidence" value="ECO:0007669"/>
    <property type="project" value="UniProtKB-UniRule"/>
</dbReference>
<proteinExistence type="inferred from homology"/>
<accession>A0A5E7JI63</accession>
<comment type="catalytic activity">
    <reaction evidence="10">
        <text>isopentenyl diphosphate = dimethylallyl diphosphate</text>
        <dbReference type="Rhea" id="RHEA:23284"/>
        <dbReference type="ChEBI" id="CHEBI:57623"/>
        <dbReference type="ChEBI" id="CHEBI:128769"/>
        <dbReference type="EC" id="5.3.3.2"/>
    </reaction>
</comment>
<dbReference type="NCBIfam" id="NF002995">
    <property type="entry name" value="PRK03759.1"/>
    <property type="match status" value="1"/>
</dbReference>
<comment type="function">
    <text evidence="10">Catalyzes the 1,3-allylic rearrangement of the homoallylic substrate isopentenyl (IPP) to its highly electrophilic allylic isomer, dimethylallyl diphosphate (DMAPP).</text>
</comment>
<dbReference type="PANTHER" id="PTHR10885">
    <property type="entry name" value="ISOPENTENYL-DIPHOSPHATE DELTA-ISOMERASE"/>
    <property type="match status" value="1"/>
</dbReference>
<feature type="active site" evidence="10">
    <location>
        <position position="65"/>
    </location>
</feature>